<keyword evidence="4" id="KW-0963">Cytoplasm</keyword>
<keyword evidence="2 4" id="KW-0489">Methyltransferase</keyword>
<feature type="binding site" description="in other chain" evidence="4">
    <location>
        <position position="21"/>
    </location>
    <ligand>
        <name>dUMP</name>
        <dbReference type="ChEBI" id="CHEBI:246422"/>
        <note>ligand shared between dimeric partners</note>
    </ligand>
</feature>
<feature type="binding site" description="in other chain" evidence="4">
    <location>
        <begin position="228"/>
        <end position="230"/>
    </location>
    <ligand>
        <name>dUMP</name>
        <dbReference type="ChEBI" id="CHEBI:246422"/>
        <note>ligand shared between dimeric partners</note>
    </ligand>
</feature>
<evidence type="ECO:0000256" key="4">
    <source>
        <dbReference type="HAMAP-Rule" id="MF_00008"/>
    </source>
</evidence>
<proteinExistence type="inferred from homology"/>
<comment type="catalytic activity">
    <reaction evidence="4">
        <text>dUMP + (6R)-5,10-methylene-5,6,7,8-tetrahydrofolate = 7,8-dihydrofolate + dTMP</text>
        <dbReference type="Rhea" id="RHEA:12104"/>
        <dbReference type="ChEBI" id="CHEBI:15636"/>
        <dbReference type="ChEBI" id="CHEBI:57451"/>
        <dbReference type="ChEBI" id="CHEBI:63528"/>
        <dbReference type="ChEBI" id="CHEBI:246422"/>
        <dbReference type="EC" id="2.1.1.45"/>
    </reaction>
</comment>
<comment type="similarity">
    <text evidence="4">Belongs to the thymidylate synthase family. Bacterial-type ThyA subfamily.</text>
</comment>
<comment type="caution">
    <text evidence="6">The sequence shown here is derived from an EMBL/GenBank/DDBJ whole genome shotgun (WGS) entry which is preliminary data.</text>
</comment>
<dbReference type="Proteomes" id="UP001596432">
    <property type="component" value="Unassembled WGS sequence"/>
</dbReference>
<feature type="binding site" evidence="4">
    <location>
        <begin position="147"/>
        <end position="148"/>
    </location>
    <ligand>
        <name>dUMP</name>
        <dbReference type="ChEBI" id="CHEBI:246422"/>
        <note>ligand shared between dimeric partners</note>
    </ligand>
</feature>
<accession>A0ABD5Y8R1</accession>
<sequence>MQQYLDLVRTAIADGTYKPNRTGVDTLSTFGAHYEVDLQEGFPLLTTKDLSGYRWNSLIHELLWYLSGEEHIRNLREETKIWDAWADEEGHLDTAYGRFWRRYPIPEEGLEGESWPEDNHRWVNEDERTFDQFQYVLDTLRENPQSRRIVVNAWHPANATVSTLPPCHYTFVFNVQGDRLNLHLTQRSGDIALGIPFNIAAYSLVTHIVAQRTGFEVGKFSHSVVDAHAYCGEGARGEWYEANREELRERMNAVDERAAFASVKDWILTEAPAEPGTENADHVPNLLEQLTREPRDRPTIEVADKPVDDLEYDDIEVRDYDPAPGLDFAVAE</sequence>
<feature type="binding site" evidence="4">
    <location>
        <position position="331"/>
    </location>
    <ligand>
        <name>(6R)-5,10-methylene-5,6,7,8-tetrahydrofolate</name>
        <dbReference type="ChEBI" id="CHEBI:15636"/>
    </ligand>
</feature>
<dbReference type="InterPro" id="IPR036926">
    <property type="entry name" value="Thymidate_synth/dCMP_Mease_sf"/>
</dbReference>
<dbReference type="EMBL" id="JBHTAS010000001">
    <property type="protein sequence ID" value="MFC7140799.1"/>
    <property type="molecule type" value="Genomic_DNA"/>
</dbReference>
<dbReference type="EC" id="2.1.1.45" evidence="1 4"/>
<comment type="function">
    <text evidence="4">Catalyzes the reductive methylation of 2'-deoxyuridine-5'-monophosphate (dUMP) to 2'-deoxythymidine-5'-monophosphate (dTMP) while utilizing 5,10-methylenetetrahydrofolate (mTHF) as the methyl donor and reductant in the reaction, yielding dihydrofolate (DHF) as a by-product. This enzymatic reaction provides an intracellular de novo source of dTMP, an essential precursor for DNA biosynthesis.</text>
</comment>
<comment type="caution">
    <text evidence="4">Lacks conserved residue(s) required for the propagation of feature annotation.</text>
</comment>
<dbReference type="GO" id="GO:0006231">
    <property type="term" value="P:dTMP biosynthetic process"/>
    <property type="evidence" value="ECO:0007669"/>
    <property type="project" value="UniProtKB-UniRule"/>
</dbReference>
<keyword evidence="7" id="KW-1185">Reference proteome</keyword>
<feature type="binding site" evidence="4">
    <location>
        <position position="190"/>
    </location>
    <ligand>
        <name>(6R)-5,10-methylene-5,6,7,8-tetrahydrofolate</name>
        <dbReference type="ChEBI" id="CHEBI:15636"/>
    </ligand>
</feature>
<evidence type="ECO:0000256" key="3">
    <source>
        <dbReference type="ARBA" id="ARBA00022679"/>
    </source>
</evidence>
<dbReference type="PRINTS" id="PR00108">
    <property type="entry name" value="THYMDSNTHASE"/>
</dbReference>
<comment type="pathway">
    <text evidence="4">Pyrimidine metabolism; dTTP biosynthesis.</text>
</comment>
<comment type="subcellular location">
    <subcellularLocation>
        <location evidence="4">Cytoplasm</location>
    </subcellularLocation>
</comment>
<dbReference type="RefSeq" id="WP_274321890.1">
    <property type="nucleotide sequence ID" value="NZ_CP118158.1"/>
</dbReference>
<evidence type="ECO:0000256" key="1">
    <source>
        <dbReference type="ARBA" id="ARBA00011947"/>
    </source>
</evidence>
<evidence type="ECO:0000313" key="7">
    <source>
        <dbReference type="Proteomes" id="UP001596432"/>
    </source>
</evidence>
<dbReference type="PANTHER" id="PTHR11548">
    <property type="entry name" value="THYMIDYLATE SYNTHASE 1"/>
    <property type="match status" value="1"/>
</dbReference>
<feature type="binding site" description="in other chain" evidence="4">
    <location>
        <begin position="187"/>
        <end position="190"/>
    </location>
    <ligand>
        <name>dUMP</name>
        <dbReference type="ChEBI" id="CHEBI:246422"/>
        <note>ligand shared between dimeric partners</note>
    </ligand>
</feature>
<dbReference type="GO" id="GO:0006235">
    <property type="term" value="P:dTTP biosynthetic process"/>
    <property type="evidence" value="ECO:0007669"/>
    <property type="project" value="UniProtKB-UniRule"/>
</dbReference>
<dbReference type="NCBIfam" id="TIGR03284">
    <property type="entry name" value="thym_sym"/>
    <property type="match status" value="1"/>
</dbReference>
<organism evidence="6 7">
    <name type="scientific">Halosimplex aquaticum</name>
    <dbReference type="NCBI Taxonomy" id="3026162"/>
    <lineage>
        <taxon>Archaea</taxon>
        <taxon>Methanobacteriati</taxon>
        <taxon>Methanobacteriota</taxon>
        <taxon>Stenosarchaea group</taxon>
        <taxon>Halobacteria</taxon>
        <taxon>Halobacteriales</taxon>
        <taxon>Haloarculaceae</taxon>
        <taxon>Halosimplex</taxon>
    </lineage>
</organism>
<feature type="domain" description="Thymidylate synthase/dCMP hydroxymethylase" evidence="5">
    <location>
        <begin position="2"/>
        <end position="331"/>
    </location>
</feature>
<keyword evidence="3 4" id="KW-0808">Transferase</keyword>
<dbReference type="Pfam" id="PF00303">
    <property type="entry name" value="Thymidylat_synt"/>
    <property type="match status" value="1"/>
</dbReference>
<gene>
    <name evidence="4 6" type="primary">thyA</name>
    <name evidence="6" type="ORF">ACFQMA_13325</name>
</gene>
<dbReference type="InterPro" id="IPR000398">
    <property type="entry name" value="Thymidylate_synthase"/>
</dbReference>
<protein>
    <recommendedName>
        <fullName evidence="1 4">Thymidylate synthase</fullName>
        <shortName evidence="4">TS</shortName>
        <shortName evidence="4">TSase</shortName>
        <ecNumber evidence="1 4">2.1.1.45</ecNumber>
    </recommendedName>
</protein>
<dbReference type="InterPro" id="IPR023451">
    <property type="entry name" value="Thymidate_synth/dCMP_Mease_dom"/>
</dbReference>
<dbReference type="GeneID" id="78821105"/>
<comment type="subunit">
    <text evidence="4">Homodimer.</text>
</comment>
<dbReference type="PANTHER" id="PTHR11548:SF1">
    <property type="entry name" value="THYMIDYLATE SYNTHASE 1"/>
    <property type="match status" value="1"/>
</dbReference>
<reference evidence="6 7" key="1">
    <citation type="journal article" date="2019" name="Int. J. Syst. Evol. Microbiol.">
        <title>The Global Catalogue of Microorganisms (GCM) 10K type strain sequencing project: providing services to taxonomists for standard genome sequencing and annotation.</title>
        <authorList>
            <consortium name="The Broad Institute Genomics Platform"/>
            <consortium name="The Broad Institute Genome Sequencing Center for Infectious Disease"/>
            <person name="Wu L."/>
            <person name="Ma J."/>
        </authorList>
    </citation>
    <scope>NUCLEOTIDE SEQUENCE [LARGE SCALE GENOMIC DNA]</scope>
    <source>
        <strain evidence="6 7">XZYJT29</strain>
    </source>
</reference>
<dbReference type="SUPFAM" id="SSF55831">
    <property type="entry name" value="Thymidylate synthase/dCMP hydroxymethylase"/>
    <property type="match status" value="1"/>
</dbReference>
<dbReference type="HAMAP" id="MF_00008">
    <property type="entry name" value="Thymidy_synth_bact"/>
    <property type="match status" value="1"/>
</dbReference>
<evidence type="ECO:0000259" key="5">
    <source>
        <dbReference type="Pfam" id="PF00303"/>
    </source>
</evidence>
<dbReference type="GO" id="GO:0004799">
    <property type="term" value="F:thymidylate synthase activity"/>
    <property type="evidence" value="ECO:0007669"/>
    <property type="project" value="UniProtKB-UniRule"/>
</dbReference>
<evidence type="ECO:0000313" key="6">
    <source>
        <dbReference type="EMBL" id="MFC7140799.1"/>
    </source>
</evidence>
<feature type="active site" description="Nucleophile" evidence="4">
    <location>
        <position position="167"/>
    </location>
</feature>
<evidence type="ECO:0000256" key="2">
    <source>
        <dbReference type="ARBA" id="ARBA00022603"/>
    </source>
</evidence>
<name>A0ABD5Y8R1_9EURY</name>
<dbReference type="GO" id="GO:0005737">
    <property type="term" value="C:cytoplasm"/>
    <property type="evidence" value="ECO:0007669"/>
    <property type="project" value="UniProtKB-SubCell"/>
</dbReference>
<dbReference type="InterPro" id="IPR045097">
    <property type="entry name" value="Thymidate_synth/dCMP_Mease"/>
</dbReference>
<feature type="binding site" description="in other chain" evidence="4">
    <location>
        <position position="198"/>
    </location>
    <ligand>
        <name>dUMP</name>
        <dbReference type="ChEBI" id="CHEBI:246422"/>
        <note>ligand shared between dimeric partners</note>
    </ligand>
</feature>
<keyword evidence="4" id="KW-0545">Nucleotide biosynthesis</keyword>
<dbReference type="AlphaFoldDB" id="A0ABD5Y8R1"/>
<dbReference type="Gene3D" id="3.30.572.10">
    <property type="entry name" value="Thymidylate synthase/dCMP hydroxymethylase domain"/>
    <property type="match status" value="2"/>
</dbReference>
<dbReference type="CDD" id="cd00351">
    <property type="entry name" value="TS_Pyrimidine_HMase"/>
    <property type="match status" value="1"/>
</dbReference>
<dbReference type="GO" id="GO:0032259">
    <property type="term" value="P:methylation"/>
    <property type="evidence" value="ECO:0007669"/>
    <property type="project" value="UniProtKB-KW"/>
</dbReference>